<protein>
    <submittedName>
        <fullName evidence="1">Uncharacterized protein</fullName>
    </submittedName>
</protein>
<organism evidence="1">
    <name type="scientific">Nocardia globerula</name>
    <dbReference type="NCBI Taxonomy" id="1818"/>
    <lineage>
        <taxon>Bacteria</taxon>
        <taxon>Bacillati</taxon>
        <taxon>Actinomycetota</taxon>
        <taxon>Actinomycetes</taxon>
        <taxon>Mycobacteriales</taxon>
        <taxon>Nocardiaceae</taxon>
        <taxon>Nocardia</taxon>
    </lineage>
</organism>
<dbReference type="EMBL" id="VNIQ01000004">
    <property type="protein sequence ID" value="TYQ03837.1"/>
    <property type="molecule type" value="Genomic_DNA"/>
</dbReference>
<dbReference type="AlphaFoldDB" id="A0A652YP39"/>
<proteinExistence type="predicted"/>
<accession>A0A652YP39</accession>
<dbReference type="InterPro" id="IPR046275">
    <property type="entry name" value="DUF6308"/>
</dbReference>
<evidence type="ECO:0000313" key="1">
    <source>
        <dbReference type="EMBL" id="TYQ03837.1"/>
    </source>
</evidence>
<dbReference type="Pfam" id="PF19827">
    <property type="entry name" value="DUF6308"/>
    <property type="match status" value="1"/>
</dbReference>
<name>A0A652YP39_NOCGL</name>
<reference evidence="1" key="1">
    <citation type="submission" date="2019-07" db="EMBL/GenBank/DDBJ databases">
        <title>Genomic Encyclopedia of Type Strains, Phase IV (KMG-IV): sequencing the most valuable type-strain genomes for metagenomic binning, comparative biology and taxonomic classification.</title>
        <authorList>
            <person name="Goeker M."/>
        </authorList>
    </citation>
    <scope>NUCLEOTIDE SEQUENCE</scope>
    <source>
        <strain evidence="1">DSM 44596</strain>
    </source>
</reference>
<gene>
    <name evidence="1" type="ORF">FNL38_104205</name>
</gene>
<comment type="caution">
    <text evidence="1">The sequence shown here is derived from an EMBL/GenBank/DDBJ whole genome shotgun (WGS) entry which is preliminary data.</text>
</comment>
<sequence length="217" mass="23915">MVEQMSIRLPRVLRDGDDAGAVDVLQEYFTRPLRKTGYLRTGALWDSWDPSGNRDRDADVFTAEDLVAVTLLAVQVPAQGALFLLGEINASLNALLADVGPDRDLVDEVDPLTPESPVWRLETALREIHGVGRTMASKLIARKRPRLFPIYDDVVGRELGTKAAHLEPVRGALRDGELQSRLQGLRDLAGLDEVVPAVRILDVLAWMQGKGYKPASE</sequence>